<evidence type="ECO:0000313" key="3">
    <source>
        <dbReference type="EMBL" id="KID58344.1"/>
    </source>
</evidence>
<comment type="caution">
    <text evidence="3">The sequence shown here is derived from an EMBL/GenBank/DDBJ whole genome shotgun (WGS) entry which is preliminary data.</text>
</comment>
<reference evidence="3 4" key="1">
    <citation type="submission" date="2014-12" db="EMBL/GenBank/DDBJ databases">
        <title>Draft Genome Sequence of Pseudoalteromonas luteoviolacea HI1.</title>
        <authorList>
            <person name="Asahina A.Y."/>
            <person name="Hadfield M.G."/>
        </authorList>
    </citation>
    <scope>NUCLEOTIDE SEQUENCE [LARGE SCALE GENOMIC DNA]</scope>
    <source>
        <strain evidence="3 4">HI1</strain>
    </source>
</reference>
<feature type="chain" id="PRO_5002149424" description="Lipoprotein" evidence="2">
    <location>
        <begin position="19"/>
        <end position="82"/>
    </location>
</feature>
<organism evidence="3 4">
    <name type="scientific">Pseudoalteromonas luteoviolacea</name>
    <dbReference type="NCBI Taxonomy" id="43657"/>
    <lineage>
        <taxon>Bacteria</taxon>
        <taxon>Pseudomonadati</taxon>
        <taxon>Pseudomonadota</taxon>
        <taxon>Gammaproteobacteria</taxon>
        <taxon>Alteromonadales</taxon>
        <taxon>Pseudoalteromonadaceae</taxon>
        <taxon>Pseudoalteromonas</taxon>
    </lineage>
</organism>
<dbReference type="AlphaFoldDB" id="A0A0C1MMP9"/>
<keyword evidence="2" id="KW-0732">Signal</keyword>
<accession>A0A0C1MMP9</accession>
<name>A0A0C1MMP9_9GAMM</name>
<proteinExistence type="predicted"/>
<dbReference type="EMBL" id="JWIC01000004">
    <property type="protein sequence ID" value="KID58344.1"/>
    <property type="molecule type" value="Genomic_DNA"/>
</dbReference>
<evidence type="ECO:0008006" key="5">
    <source>
        <dbReference type="Google" id="ProtNLM"/>
    </source>
</evidence>
<feature type="signal peptide" evidence="2">
    <location>
        <begin position="1"/>
        <end position="18"/>
    </location>
</feature>
<evidence type="ECO:0000256" key="2">
    <source>
        <dbReference type="SAM" id="SignalP"/>
    </source>
</evidence>
<feature type="region of interest" description="Disordered" evidence="1">
    <location>
        <begin position="48"/>
        <end position="82"/>
    </location>
</feature>
<feature type="compositionally biased region" description="Basic and acidic residues" evidence="1">
    <location>
        <begin position="53"/>
        <end position="70"/>
    </location>
</feature>
<gene>
    <name evidence="3" type="ORF">JF50_06645</name>
</gene>
<evidence type="ECO:0000313" key="4">
    <source>
        <dbReference type="Proteomes" id="UP000031327"/>
    </source>
</evidence>
<dbReference type="Proteomes" id="UP000031327">
    <property type="component" value="Unassembled WGS sequence"/>
</dbReference>
<protein>
    <recommendedName>
        <fullName evidence="5">Lipoprotein</fullName>
    </recommendedName>
</protein>
<sequence>MIKKIGLVAFLISTGFVAGCQSTSASDETAKKDGYRCEQVRSLGSSIPKKRCSTKEQRRQDRVNAQEQLRESQITLSGGGAG</sequence>
<dbReference type="PROSITE" id="PS51257">
    <property type="entry name" value="PROKAR_LIPOPROTEIN"/>
    <property type="match status" value="1"/>
</dbReference>
<evidence type="ECO:0000256" key="1">
    <source>
        <dbReference type="SAM" id="MobiDB-lite"/>
    </source>
</evidence>